<dbReference type="Proteomes" id="UP000254834">
    <property type="component" value="Chromosome"/>
</dbReference>
<organism evidence="1 2">
    <name type="scientific">Candidatus Chromulinivorax destructor</name>
    <dbReference type="NCBI Taxonomy" id="2066483"/>
    <lineage>
        <taxon>Bacteria</taxon>
        <taxon>Candidatus Babelota</taxon>
        <taxon>Candidatus Babeliae</taxon>
        <taxon>Candidatus Babeliales</taxon>
        <taxon>Candidatus Chromulinivoraceae</taxon>
        <taxon>Candidatus Chromulinivorax</taxon>
    </lineage>
</organism>
<proteinExistence type="predicted"/>
<gene>
    <name evidence="1" type="ORF">C0J27_00505</name>
</gene>
<accession>A0A345ZAB5</accession>
<reference evidence="1 2" key="1">
    <citation type="submission" date="2017-12" db="EMBL/GenBank/DDBJ databases">
        <title>Chromulinavorax destructans is a abundant pathogen of dominant heterotrophic picoflagllates.</title>
        <authorList>
            <person name="Deeg C.M."/>
            <person name="Zimmer M."/>
            <person name="Suttle C.A."/>
        </authorList>
    </citation>
    <scope>NUCLEOTIDE SEQUENCE [LARGE SCALE GENOMIC DNA]</scope>
    <source>
        <strain evidence="1 2">SeV1</strain>
    </source>
</reference>
<evidence type="ECO:0000313" key="1">
    <source>
        <dbReference type="EMBL" id="AXK60232.1"/>
    </source>
</evidence>
<dbReference type="EMBL" id="CP025544">
    <property type="protein sequence ID" value="AXK60232.1"/>
    <property type="molecule type" value="Genomic_DNA"/>
</dbReference>
<dbReference type="RefSeq" id="WP_115585247.1">
    <property type="nucleotide sequence ID" value="NZ_CP025544.1"/>
</dbReference>
<dbReference type="AlphaFoldDB" id="A0A345ZAB5"/>
<protein>
    <submittedName>
        <fullName evidence="1">Uncharacterized protein</fullName>
    </submittedName>
</protein>
<keyword evidence="2" id="KW-1185">Reference proteome</keyword>
<dbReference type="KEGG" id="cdes:C0J27_00505"/>
<name>A0A345ZAB5_9BACT</name>
<evidence type="ECO:0000313" key="2">
    <source>
        <dbReference type="Proteomes" id="UP000254834"/>
    </source>
</evidence>
<sequence length="71" mass="8284">MKLLLTIALGVALGIAGYVVVNRYLTTHSATVVVQNWQNVQNEYQLEWQQRDQQEPDEYLLQEPDEYLLYA</sequence>